<dbReference type="CDD" id="cd07989">
    <property type="entry name" value="LPLAT_AGPAT-like"/>
    <property type="match status" value="1"/>
</dbReference>
<keyword evidence="3" id="KW-0443">Lipid metabolism</keyword>
<evidence type="ECO:0000256" key="4">
    <source>
        <dbReference type="ARBA" id="ARBA00023264"/>
    </source>
</evidence>
<protein>
    <submittedName>
        <fullName evidence="8">Lysophospholipid acyltransferase family protein</fullName>
    </submittedName>
</protein>
<keyword evidence="6" id="KW-0812">Transmembrane</keyword>
<dbReference type="SMART" id="SM00563">
    <property type="entry name" value="PlsC"/>
    <property type="match status" value="1"/>
</dbReference>
<dbReference type="Pfam" id="PF01553">
    <property type="entry name" value="Acyltransferase"/>
    <property type="match status" value="1"/>
</dbReference>
<keyword evidence="3" id="KW-0594">Phospholipid biosynthesis</keyword>
<dbReference type="SUPFAM" id="SSF69593">
    <property type="entry name" value="Glycerol-3-phosphate (1)-acyltransferase"/>
    <property type="match status" value="1"/>
</dbReference>
<keyword evidence="6" id="KW-1133">Transmembrane helix</keyword>
<evidence type="ECO:0000256" key="2">
    <source>
        <dbReference type="ARBA" id="ARBA00022679"/>
    </source>
</evidence>
<gene>
    <name evidence="8" type="ORF">E5L68_008225</name>
</gene>
<evidence type="ECO:0000256" key="5">
    <source>
        <dbReference type="ARBA" id="ARBA00023315"/>
    </source>
</evidence>
<keyword evidence="9" id="KW-1185">Reference proteome</keyword>
<evidence type="ECO:0000259" key="7">
    <source>
        <dbReference type="SMART" id="SM00563"/>
    </source>
</evidence>
<sequence>MRKIVSIAFLLYAAIIFITLMFVALPFVLLFSAILPINIGKRAILTVLRAWAWLFSIFSFFWITTKNKSKVDRSKSHIYVGNHGSYLDAVAVCISIPQYFSALGKVEITKVPVFGLIYKRIVVLIDRSSKESRAQSVAALKKDIANGQSILIFAEGTMNQTEKLLADFYDGAFRIAIETQTPIIPFVMLNNRKLLPRKDPLKARPGLITTVLLPEVSVVGLSLDDVPLLKKKVYEMMEEAIMENAG</sequence>
<feature type="transmembrane region" description="Helical" evidence="6">
    <location>
        <begin position="7"/>
        <end position="37"/>
    </location>
</feature>
<dbReference type="InterPro" id="IPR002123">
    <property type="entry name" value="Plipid/glycerol_acylTrfase"/>
</dbReference>
<evidence type="ECO:0000256" key="1">
    <source>
        <dbReference type="ARBA" id="ARBA00005189"/>
    </source>
</evidence>
<name>A0ABW9JGS2_9SPHI</name>
<dbReference type="Proteomes" id="UP001517367">
    <property type="component" value="Unassembled WGS sequence"/>
</dbReference>
<feature type="transmembrane region" description="Helical" evidence="6">
    <location>
        <begin position="43"/>
        <end position="63"/>
    </location>
</feature>
<dbReference type="GO" id="GO:0016746">
    <property type="term" value="F:acyltransferase activity"/>
    <property type="evidence" value="ECO:0007669"/>
    <property type="project" value="UniProtKB-KW"/>
</dbReference>
<keyword evidence="5 8" id="KW-0012">Acyltransferase</keyword>
<comment type="caution">
    <text evidence="8">The sequence shown here is derived from an EMBL/GenBank/DDBJ whole genome shotgun (WGS) entry which is preliminary data.</text>
</comment>
<comment type="pathway">
    <text evidence="1">Lipid metabolism.</text>
</comment>
<dbReference type="RefSeq" id="WP_138727987.1">
    <property type="nucleotide sequence ID" value="NZ_SRMP02000012.1"/>
</dbReference>
<organism evidence="8 9">
    <name type="scientific">Pedobacter helvus</name>
    <dbReference type="NCBI Taxonomy" id="2563444"/>
    <lineage>
        <taxon>Bacteria</taxon>
        <taxon>Pseudomonadati</taxon>
        <taxon>Bacteroidota</taxon>
        <taxon>Sphingobacteriia</taxon>
        <taxon>Sphingobacteriales</taxon>
        <taxon>Sphingobacteriaceae</taxon>
        <taxon>Pedobacter</taxon>
    </lineage>
</organism>
<reference evidence="8 9" key="1">
    <citation type="submission" date="2024-12" db="EMBL/GenBank/DDBJ databases">
        <authorList>
            <person name="Hu S."/>
        </authorList>
    </citation>
    <scope>NUCLEOTIDE SEQUENCE [LARGE SCALE GENOMIC DNA]</scope>
    <source>
        <strain evidence="8 9">P-25</strain>
    </source>
</reference>
<keyword evidence="4" id="KW-1208">Phospholipid metabolism</keyword>
<dbReference type="EMBL" id="SRMP02000012">
    <property type="protein sequence ID" value="MFN0291376.1"/>
    <property type="molecule type" value="Genomic_DNA"/>
</dbReference>
<dbReference type="PANTHER" id="PTHR10434:SF59">
    <property type="entry name" value="1-ACYL-SN-GLYCEROL-3-PHOSPHATE ACYLTRANSFERASE"/>
    <property type="match status" value="1"/>
</dbReference>
<feature type="domain" description="Phospholipid/glycerol acyltransferase" evidence="7">
    <location>
        <begin position="77"/>
        <end position="191"/>
    </location>
</feature>
<evidence type="ECO:0000256" key="3">
    <source>
        <dbReference type="ARBA" id="ARBA00023209"/>
    </source>
</evidence>
<dbReference type="PANTHER" id="PTHR10434">
    <property type="entry name" value="1-ACYL-SN-GLYCEROL-3-PHOSPHATE ACYLTRANSFERASE"/>
    <property type="match status" value="1"/>
</dbReference>
<keyword evidence="3" id="KW-0444">Lipid biosynthesis</keyword>
<evidence type="ECO:0000256" key="6">
    <source>
        <dbReference type="SAM" id="Phobius"/>
    </source>
</evidence>
<keyword evidence="6" id="KW-0472">Membrane</keyword>
<proteinExistence type="predicted"/>
<evidence type="ECO:0000313" key="9">
    <source>
        <dbReference type="Proteomes" id="UP001517367"/>
    </source>
</evidence>
<accession>A0ABW9JGS2</accession>
<evidence type="ECO:0000313" key="8">
    <source>
        <dbReference type="EMBL" id="MFN0291376.1"/>
    </source>
</evidence>
<keyword evidence="2" id="KW-0808">Transferase</keyword>